<name>A0A2S4PUJ3_9PEZI</name>
<keyword evidence="2" id="KW-1185">Reference proteome</keyword>
<sequence>MSEITYEEVIDVLSDLAKIANVTQFLNGVQMNPELVFEAVKTLAQQSFGKGTAASRLENAYKKILEKEQQLLISSKKLEAAQEGLKDLEKSSVTIAVLGKLVDVLDRLQITNQKSAAIHSGGVFNGDKNLFPFWKEGILLKLKSNTDHFPTDQSKMTYVYSMLDQDCQSHLHGFIKDGVTHFESLDKMMNELTILFDDPSRNKPFSSWIAEIRRDAAIVEYENSRELRNIIFLNISLELQQALIYERDIYSLDFNEAVARLQDVNNRLQTFSRNMVRYRIPKNSNKIIYKTQI</sequence>
<dbReference type="STRING" id="225359.A0A2S4PUJ3"/>
<gene>
    <name evidence="1" type="ORF">EPUL_002374</name>
</gene>
<comment type="caution">
    <text evidence="1">The sequence shown here is derived from an EMBL/GenBank/DDBJ whole genome shotgun (WGS) entry which is preliminary data.</text>
</comment>
<protein>
    <submittedName>
        <fullName evidence="1">Uncharacterized protein</fullName>
    </submittedName>
</protein>
<dbReference type="Proteomes" id="UP000237438">
    <property type="component" value="Unassembled WGS sequence"/>
</dbReference>
<evidence type="ECO:0000313" key="1">
    <source>
        <dbReference type="EMBL" id="POS85664.1"/>
    </source>
</evidence>
<evidence type="ECO:0000313" key="2">
    <source>
        <dbReference type="Proteomes" id="UP000237438"/>
    </source>
</evidence>
<dbReference type="EMBL" id="PEDP01000536">
    <property type="protein sequence ID" value="POS85664.1"/>
    <property type="molecule type" value="Genomic_DNA"/>
</dbReference>
<dbReference type="AlphaFoldDB" id="A0A2S4PUJ3"/>
<accession>A0A2S4PUJ3</accession>
<organism evidence="1 2">
    <name type="scientific">Erysiphe pulchra</name>
    <dbReference type="NCBI Taxonomy" id="225359"/>
    <lineage>
        <taxon>Eukaryota</taxon>
        <taxon>Fungi</taxon>
        <taxon>Dikarya</taxon>
        <taxon>Ascomycota</taxon>
        <taxon>Pezizomycotina</taxon>
        <taxon>Leotiomycetes</taxon>
        <taxon>Erysiphales</taxon>
        <taxon>Erysiphaceae</taxon>
        <taxon>Erysiphe</taxon>
    </lineage>
</organism>
<proteinExistence type="predicted"/>
<dbReference type="OrthoDB" id="4206427at2759"/>
<reference evidence="1 2" key="1">
    <citation type="submission" date="2017-10" db="EMBL/GenBank/DDBJ databases">
        <title>Development of genomic resources for the powdery mildew, Erysiphe pulchra.</title>
        <authorList>
            <person name="Wadl P.A."/>
            <person name="Mack B.M."/>
            <person name="Moore G."/>
            <person name="Beltz S.B."/>
        </authorList>
    </citation>
    <scope>NUCLEOTIDE SEQUENCE [LARGE SCALE GENOMIC DNA]</scope>
    <source>
        <strain evidence="1">Cflorida</strain>
    </source>
</reference>